<dbReference type="InterPro" id="IPR013766">
    <property type="entry name" value="Thioredoxin_domain"/>
</dbReference>
<organism evidence="8 11">
    <name type="scientific">Arsenophonus nasoniae</name>
    <name type="common">son-killer infecting Nasonia vitripennis</name>
    <dbReference type="NCBI Taxonomy" id="638"/>
    <lineage>
        <taxon>Bacteria</taxon>
        <taxon>Pseudomonadati</taxon>
        <taxon>Pseudomonadota</taxon>
        <taxon>Gammaproteobacteria</taxon>
        <taxon>Enterobacterales</taxon>
        <taxon>Morganellaceae</taxon>
        <taxon>Arsenophonus</taxon>
    </lineage>
</organism>
<reference evidence="9" key="2">
    <citation type="submission" date="2023-04" db="EMBL/GenBank/DDBJ databases">
        <title>Genome dynamics across the evolutionary transition to endosymbiosis.</title>
        <authorList>
            <person name="Siozios S."/>
            <person name="Nadal-Jimenez P."/>
            <person name="Azagi T."/>
            <person name="Sprong H."/>
            <person name="Frost C.L."/>
            <person name="Parratt S.R."/>
            <person name="Taylor G."/>
            <person name="Brettell L."/>
            <person name="Lew K.C."/>
            <person name="Croft L."/>
            <person name="King K.C."/>
            <person name="Brockhurst M.A."/>
            <person name="Hypsa V."/>
            <person name="Novakova E."/>
            <person name="Darby A.C."/>
            <person name="Hurst G.D.D."/>
        </authorList>
    </citation>
    <scope>NUCLEOTIDE SEQUENCE</scope>
    <source>
        <strain evidence="10">ANv_CAN</strain>
        <strain evidence="9">APv</strain>
    </source>
</reference>
<proteinExistence type="inferred from homology"/>
<dbReference type="AlphaFoldDB" id="A0A4P7KZT3"/>
<dbReference type="Gene3D" id="3.40.30.10">
    <property type="entry name" value="Glutaredoxin"/>
    <property type="match status" value="1"/>
</dbReference>
<keyword evidence="12" id="KW-1185">Reference proteome</keyword>
<dbReference type="KEGG" id="ans:ArsFIN_15920"/>
<reference evidence="8 11" key="1">
    <citation type="submission" date="2019-03" db="EMBL/GenBank/DDBJ databases">
        <title>Long-read sequencing reveals hyperdense prophage content in a complex bacterial symbiont genome.</title>
        <authorList>
            <person name="Frost C.L."/>
            <person name="Siozios S."/>
            <person name="Nadal-Jimenez P."/>
            <person name="Brockhurst M.A."/>
            <person name="King K.C."/>
            <person name="Darby A.C."/>
            <person name="Hurst G.D.D."/>
        </authorList>
    </citation>
    <scope>NUCLEOTIDE SEQUENCE [LARGE SCALE GENOMIC DNA]</scope>
    <source>
        <strain evidence="8 11">FIN</strain>
    </source>
</reference>
<evidence type="ECO:0000256" key="4">
    <source>
        <dbReference type="ARBA" id="ARBA00023157"/>
    </source>
</evidence>
<evidence type="ECO:0000313" key="11">
    <source>
        <dbReference type="Proteomes" id="UP000295134"/>
    </source>
</evidence>
<dbReference type="SUPFAM" id="SSF52833">
    <property type="entry name" value="Thioredoxin-like"/>
    <property type="match status" value="1"/>
</dbReference>
<evidence type="ECO:0000313" key="9">
    <source>
        <dbReference type="EMBL" id="WGM02790.1"/>
    </source>
</evidence>
<dbReference type="EMBL" id="CP123523">
    <property type="protein sequence ID" value="WGM07064.1"/>
    <property type="molecule type" value="Genomic_DNA"/>
</dbReference>
<evidence type="ECO:0000256" key="5">
    <source>
        <dbReference type="ARBA" id="ARBA00023284"/>
    </source>
</evidence>
<feature type="chain" id="PRO_5044607052" evidence="6">
    <location>
        <begin position="18"/>
        <end position="240"/>
    </location>
</feature>
<dbReference type="Pfam" id="PF13462">
    <property type="entry name" value="Thioredoxin_4"/>
    <property type="match status" value="1"/>
</dbReference>
<keyword evidence="5" id="KW-0676">Redox-active center</keyword>
<keyword evidence="3" id="KW-0560">Oxidoreductase</keyword>
<dbReference type="GeneID" id="96876750"/>
<evidence type="ECO:0000313" key="10">
    <source>
        <dbReference type="EMBL" id="WGM07064.1"/>
    </source>
</evidence>
<dbReference type="PANTHER" id="PTHR13887">
    <property type="entry name" value="GLUTATHIONE S-TRANSFERASE KAPPA"/>
    <property type="match status" value="1"/>
</dbReference>
<dbReference type="CDD" id="cd03023">
    <property type="entry name" value="DsbA_Com1_like"/>
    <property type="match status" value="1"/>
</dbReference>
<evidence type="ECO:0000256" key="6">
    <source>
        <dbReference type="SAM" id="SignalP"/>
    </source>
</evidence>
<dbReference type="InterPro" id="IPR036249">
    <property type="entry name" value="Thioredoxin-like_sf"/>
</dbReference>
<name>A0A4P7KZT3_9GAMM</name>
<evidence type="ECO:0000313" key="8">
    <source>
        <dbReference type="EMBL" id="QBY43028.1"/>
    </source>
</evidence>
<dbReference type="InterPro" id="IPR012336">
    <property type="entry name" value="Thioredoxin-like_fold"/>
</dbReference>
<feature type="domain" description="Thioredoxin" evidence="7">
    <location>
        <begin position="53"/>
        <end position="237"/>
    </location>
</feature>
<dbReference type="PROSITE" id="PS51352">
    <property type="entry name" value="THIOREDOXIN_2"/>
    <property type="match status" value="1"/>
</dbReference>
<evidence type="ECO:0000256" key="3">
    <source>
        <dbReference type="ARBA" id="ARBA00023002"/>
    </source>
</evidence>
<keyword evidence="4" id="KW-1015">Disulfide bond</keyword>
<accession>A0A4P7KZT3</accession>
<gene>
    <name evidence="8" type="primary">bdbD</name>
    <name evidence="8" type="ORF">ArsFIN_15920</name>
    <name evidence="9" type="ORF">QE210_06885</name>
    <name evidence="10" type="ORF">QE258_07310</name>
</gene>
<evidence type="ECO:0000313" key="12">
    <source>
        <dbReference type="Proteomes" id="UP001177592"/>
    </source>
</evidence>
<dbReference type="PANTHER" id="PTHR13887:SF14">
    <property type="entry name" value="DISULFIDE BOND FORMATION PROTEIN D"/>
    <property type="match status" value="1"/>
</dbReference>
<dbReference type="RefSeq" id="WP_026822940.1">
    <property type="nucleotide sequence ID" value="NZ_CP038613.1"/>
</dbReference>
<sequence length="240" mass="27417">MKKFILLLLLMTTPLLANNHLFTLEQKAFLQEQIRETLINNPEILVQAANAYREQRQQQSQQQLEKIVKQNQNRLFNDPNSPRLGAADAKLVMVYFTDYNCSFCKQFDPLLIKIVQSQPQVALIIKPLPFRAQSSVTAARSALSLWKQDREKFWLLHHRLMAKKGYHDDASIKAAEQKIGINLMQFDSQTLDTINDNLALAQQLDVQGTPATLIGSQVLSGAVSYEQLQRIVKTELEKLK</sequence>
<dbReference type="EMBL" id="CP038613">
    <property type="protein sequence ID" value="QBY43028.1"/>
    <property type="molecule type" value="Genomic_DNA"/>
</dbReference>
<evidence type="ECO:0000259" key="7">
    <source>
        <dbReference type="PROSITE" id="PS51352"/>
    </source>
</evidence>
<evidence type="ECO:0000256" key="1">
    <source>
        <dbReference type="ARBA" id="ARBA00005791"/>
    </source>
</evidence>
<dbReference type="Proteomes" id="UP000295134">
    <property type="component" value="Chromosome"/>
</dbReference>
<dbReference type="Proteomes" id="UP001177595">
    <property type="component" value="Chromosome"/>
</dbReference>
<dbReference type="Pfam" id="PF18312">
    <property type="entry name" value="ScsC_N"/>
    <property type="match status" value="1"/>
</dbReference>
<protein>
    <submittedName>
        <fullName evidence="8">Disulfide bond formation protein D</fullName>
    </submittedName>
    <submittedName>
        <fullName evidence="9">DsbA family protein</fullName>
    </submittedName>
</protein>
<evidence type="ECO:0000256" key="2">
    <source>
        <dbReference type="ARBA" id="ARBA00022729"/>
    </source>
</evidence>
<feature type="signal peptide" evidence="6">
    <location>
        <begin position="1"/>
        <end position="17"/>
    </location>
</feature>
<dbReference type="EMBL" id="CP123504">
    <property type="protein sequence ID" value="WGM02790.1"/>
    <property type="molecule type" value="Genomic_DNA"/>
</dbReference>
<dbReference type="Proteomes" id="UP001177592">
    <property type="component" value="Chromosome"/>
</dbReference>
<keyword evidence="2 6" id="KW-0732">Signal</keyword>
<comment type="similarity">
    <text evidence="1">Belongs to the thioredoxin family. DsbA subfamily.</text>
</comment>
<dbReference type="InterPro" id="IPR041205">
    <property type="entry name" value="ScsC_N"/>
</dbReference>
<dbReference type="GO" id="GO:0016491">
    <property type="term" value="F:oxidoreductase activity"/>
    <property type="evidence" value="ECO:0007669"/>
    <property type="project" value="UniProtKB-KW"/>
</dbReference>